<dbReference type="RefSeq" id="WP_072822492.1">
    <property type="nucleotide sequence ID" value="NZ_FQUJ01000008.1"/>
</dbReference>
<dbReference type="EMBL" id="FQUJ01000008">
    <property type="protein sequence ID" value="SHF22171.1"/>
    <property type="molecule type" value="Genomic_DNA"/>
</dbReference>
<dbReference type="Proteomes" id="UP000184346">
    <property type="component" value="Unassembled WGS sequence"/>
</dbReference>
<feature type="chain" id="PRO_5012974106" evidence="1">
    <location>
        <begin position="24"/>
        <end position="160"/>
    </location>
</feature>
<evidence type="ECO:0000256" key="1">
    <source>
        <dbReference type="SAM" id="SignalP"/>
    </source>
</evidence>
<dbReference type="STRING" id="1121942.SAMN02745148_02082"/>
<keyword evidence="4" id="KW-1185">Reference proteome</keyword>
<evidence type="ECO:0000259" key="2">
    <source>
        <dbReference type="Pfam" id="PF03625"/>
    </source>
</evidence>
<organism evidence="3 4">
    <name type="scientific">Modicisalibacter ilicicola DSM 19980</name>
    <dbReference type="NCBI Taxonomy" id="1121942"/>
    <lineage>
        <taxon>Bacteria</taxon>
        <taxon>Pseudomonadati</taxon>
        <taxon>Pseudomonadota</taxon>
        <taxon>Gammaproteobacteria</taxon>
        <taxon>Oceanospirillales</taxon>
        <taxon>Halomonadaceae</taxon>
        <taxon>Modicisalibacter</taxon>
    </lineage>
</organism>
<accession>A0A1M4ZVY6</accession>
<reference evidence="3 4" key="1">
    <citation type="submission" date="2016-11" db="EMBL/GenBank/DDBJ databases">
        <authorList>
            <person name="Jaros S."/>
            <person name="Januszkiewicz K."/>
            <person name="Wedrychowicz H."/>
        </authorList>
    </citation>
    <scope>NUCLEOTIDE SEQUENCE [LARGE SCALE GENOMIC DNA]</scope>
    <source>
        <strain evidence="3 4">DSM 19980</strain>
    </source>
</reference>
<gene>
    <name evidence="3" type="ORF">SAMN02745148_02082</name>
</gene>
<dbReference type="AlphaFoldDB" id="A0A1M4ZVY6"/>
<dbReference type="CDD" id="cd14797">
    <property type="entry name" value="DUF302"/>
    <property type="match status" value="1"/>
</dbReference>
<keyword evidence="1" id="KW-0732">Signal</keyword>
<name>A0A1M4ZVY6_9GAMM</name>
<dbReference type="Gene3D" id="3.30.310.70">
    <property type="entry name" value="TT1751-like domain"/>
    <property type="match status" value="1"/>
</dbReference>
<proteinExistence type="predicted"/>
<protein>
    <submittedName>
        <fullName evidence="3">Uncharacterized conserved protein, DUF302 family</fullName>
    </submittedName>
</protein>
<feature type="signal peptide" evidence="1">
    <location>
        <begin position="1"/>
        <end position="23"/>
    </location>
</feature>
<dbReference type="PANTHER" id="PTHR38342">
    <property type="entry name" value="SLR5037 PROTEIN"/>
    <property type="match status" value="1"/>
</dbReference>
<dbReference type="PANTHER" id="PTHR38342:SF2">
    <property type="entry name" value="INNER MEMBRANE OR EXPORTED"/>
    <property type="match status" value="1"/>
</dbReference>
<dbReference type="OrthoDB" id="9799367at2"/>
<evidence type="ECO:0000313" key="4">
    <source>
        <dbReference type="Proteomes" id="UP000184346"/>
    </source>
</evidence>
<dbReference type="InterPro" id="IPR005180">
    <property type="entry name" value="DUF302"/>
</dbReference>
<dbReference type="SUPFAM" id="SSF103247">
    <property type="entry name" value="TT1751-like"/>
    <property type="match status" value="1"/>
</dbReference>
<dbReference type="Pfam" id="PF03625">
    <property type="entry name" value="DUF302"/>
    <property type="match status" value="1"/>
</dbReference>
<sequence length="160" mass="17277">MKARILKALAPLVLVGSASLAAAEQPESPFPGIAHVSSQASVAEVETRLREALESRGLTLFTVVDHTQNAEKVDMQLPPVRTVIFGNPKVGTPLMQCQGSTALDLPQKMVIREDGDTTRIEWNDPAYLAERHELQECDLPLKKIADVLKGVAQDAAGAKQ</sequence>
<dbReference type="InterPro" id="IPR035923">
    <property type="entry name" value="TT1751-like_sf"/>
</dbReference>
<feature type="domain" description="DUF302" evidence="2">
    <location>
        <begin position="64"/>
        <end position="125"/>
    </location>
</feature>
<evidence type="ECO:0000313" key="3">
    <source>
        <dbReference type="EMBL" id="SHF22171.1"/>
    </source>
</evidence>